<feature type="transmembrane region" description="Helical" evidence="10">
    <location>
        <begin position="392"/>
        <end position="415"/>
    </location>
</feature>
<keyword evidence="9 10" id="KW-0739">Sodium transport</keyword>
<feature type="transmembrane region" description="Helical" evidence="10">
    <location>
        <begin position="267"/>
        <end position="289"/>
    </location>
</feature>
<evidence type="ECO:0000256" key="3">
    <source>
        <dbReference type="ARBA" id="ARBA00022475"/>
    </source>
</evidence>
<feature type="transmembrane region" description="Helical" evidence="10">
    <location>
        <begin position="83"/>
        <end position="106"/>
    </location>
</feature>
<evidence type="ECO:0000313" key="13">
    <source>
        <dbReference type="Proteomes" id="UP001597510"/>
    </source>
</evidence>
<keyword evidence="6 10" id="KW-0915">Sodium</keyword>
<feature type="transmembrane region" description="Helical" evidence="10">
    <location>
        <begin position="235"/>
        <end position="255"/>
    </location>
</feature>
<gene>
    <name evidence="12" type="ORF">ACFSR2_10545</name>
</gene>
<sequence length="430" mass="46956">MEHYSIVLFILGLMIVLSALATRIKIPYPILLVSVGIGMGFIPSMPTIILDPEIIFLIFLPPLLFDAAYNISYKELRSNLATVGTLAIPLVFLTTTAIAVVAHYLIPGMSWPIAFALGAILSPPDAVAATNVTKGLGLSHRTLTILEGESLVNDASGLIAYRFAVAAITGTSFVFWKAGVQFLTVALGGVVVGMLFGRILAIFLLRVYNNNLIAISAIVISPFITYLLAEEFHVSGVIAVVVLGVALAVHSGRLVSPEAKKQNKSFWDVVIFLLNGLVFILIGLQFPYVINSINHEDFLPFIGYSFLISLIMLILRIFWVFSHSKNLQKSIEKRTKNIVGFRSNLYADEKIDWKNSLIIGWAGMRGIVSLAAALSLPLVLSDGTPFTQREPVIFISVVVVLITLIIQGLTLPLLVKVLDSIEKRLQQSKI</sequence>
<dbReference type="Gene3D" id="6.10.140.1330">
    <property type="match status" value="1"/>
</dbReference>
<feature type="transmembrane region" description="Helical" evidence="10">
    <location>
        <begin position="6"/>
        <end position="22"/>
    </location>
</feature>
<dbReference type="PANTHER" id="PTHR10110">
    <property type="entry name" value="SODIUM/HYDROGEN EXCHANGER"/>
    <property type="match status" value="1"/>
</dbReference>
<evidence type="ECO:0000313" key="12">
    <source>
        <dbReference type="EMBL" id="MFD2521326.1"/>
    </source>
</evidence>
<dbReference type="RefSeq" id="WP_340237060.1">
    <property type="nucleotide sequence ID" value="NZ_JBBEWC010000007.1"/>
</dbReference>
<proteinExistence type="inferred from homology"/>
<feature type="transmembrane region" description="Helical" evidence="10">
    <location>
        <begin position="29"/>
        <end position="48"/>
    </location>
</feature>
<keyword evidence="10" id="KW-0050">Antiport</keyword>
<evidence type="ECO:0000256" key="2">
    <source>
        <dbReference type="ARBA" id="ARBA00022448"/>
    </source>
</evidence>
<comment type="function">
    <text evidence="10">Na(+)/H(+) antiporter that extrudes sodium in exchange for external protons.</text>
</comment>
<evidence type="ECO:0000256" key="7">
    <source>
        <dbReference type="ARBA" id="ARBA00023065"/>
    </source>
</evidence>
<dbReference type="InterPro" id="IPR018422">
    <property type="entry name" value="Cation/H_exchanger_CPA1"/>
</dbReference>
<comment type="subcellular location">
    <subcellularLocation>
        <location evidence="1 10">Cell membrane</location>
        <topology evidence="1 10">Multi-pass membrane protein</topology>
    </subcellularLocation>
</comment>
<evidence type="ECO:0000256" key="9">
    <source>
        <dbReference type="ARBA" id="ARBA00023201"/>
    </source>
</evidence>
<protein>
    <submittedName>
        <fullName evidence="12">Na+/H+ antiporter</fullName>
    </submittedName>
</protein>
<evidence type="ECO:0000256" key="4">
    <source>
        <dbReference type="ARBA" id="ARBA00022692"/>
    </source>
</evidence>
<keyword evidence="7 10" id="KW-0406">Ion transport</keyword>
<comment type="caution">
    <text evidence="12">The sequence shown here is derived from an EMBL/GenBank/DDBJ whole genome shotgun (WGS) entry which is preliminary data.</text>
</comment>
<evidence type="ECO:0000259" key="11">
    <source>
        <dbReference type="Pfam" id="PF00999"/>
    </source>
</evidence>
<dbReference type="EMBL" id="JBHULC010000009">
    <property type="protein sequence ID" value="MFD2521326.1"/>
    <property type="molecule type" value="Genomic_DNA"/>
</dbReference>
<accession>A0ABW5J649</accession>
<feature type="transmembrane region" description="Helical" evidence="10">
    <location>
        <begin position="301"/>
        <end position="321"/>
    </location>
</feature>
<evidence type="ECO:0000256" key="1">
    <source>
        <dbReference type="ARBA" id="ARBA00004651"/>
    </source>
</evidence>
<feature type="transmembrane region" description="Helical" evidence="10">
    <location>
        <begin position="182"/>
        <end position="205"/>
    </location>
</feature>
<comment type="similarity">
    <text evidence="10">Belongs to the monovalent cation:proton antiporter 1 (CPA1) transporter (TC 2.A.36) family.</text>
</comment>
<keyword evidence="5 10" id="KW-1133">Transmembrane helix</keyword>
<feature type="domain" description="Cation/H+ exchanger transmembrane" evidence="11">
    <location>
        <begin position="15"/>
        <end position="416"/>
    </location>
</feature>
<dbReference type="Pfam" id="PF00999">
    <property type="entry name" value="Na_H_Exchanger"/>
    <property type="match status" value="1"/>
</dbReference>
<evidence type="ECO:0000256" key="8">
    <source>
        <dbReference type="ARBA" id="ARBA00023136"/>
    </source>
</evidence>
<feature type="transmembrane region" description="Helical" evidence="10">
    <location>
        <begin position="358"/>
        <end position="380"/>
    </location>
</feature>
<feature type="transmembrane region" description="Helical" evidence="10">
    <location>
        <begin position="54"/>
        <end position="71"/>
    </location>
</feature>
<keyword evidence="2 10" id="KW-0813">Transport</keyword>
<evidence type="ECO:0000256" key="5">
    <source>
        <dbReference type="ARBA" id="ARBA00022989"/>
    </source>
</evidence>
<keyword evidence="13" id="KW-1185">Reference proteome</keyword>
<name>A0ABW5J649_9BACT</name>
<reference evidence="13" key="1">
    <citation type="journal article" date="2019" name="Int. J. Syst. Evol. Microbiol.">
        <title>The Global Catalogue of Microorganisms (GCM) 10K type strain sequencing project: providing services to taxonomists for standard genome sequencing and annotation.</title>
        <authorList>
            <consortium name="The Broad Institute Genomics Platform"/>
            <consortium name="The Broad Institute Genome Sequencing Center for Infectious Disease"/>
            <person name="Wu L."/>
            <person name="Ma J."/>
        </authorList>
    </citation>
    <scope>NUCLEOTIDE SEQUENCE [LARGE SCALE GENOMIC DNA]</scope>
    <source>
        <strain evidence="13">KCTC 52344</strain>
    </source>
</reference>
<keyword evidence="4 10" id="KW-0812">Transmembrane</keyword>
<dbReference type="Proteomes" id="UP001597510">
    <property type="component" value="Unassembled WGS sequence"/>
</dbReference>
<evidence type="ECO:0000256" key="10">
    <source>
        <dbReference type="RuleBase" id="RU366002"/>
    </source>
</evidence>
<dbReference type="InterPro" id="IPR004705">
    <property type="entry name" value="Cation/H_exchanger_CPA1_bac"/>
</dbReference>
<dbReference type="InterPro" id="IPR006153">
    <property type="entry name" value="Cation/H_exchanger_TM"/>
</dbReference>
<dbReference type="NCBIfam" id="TIGR00831">
    <property type="entry name" value="a_cpa1"/>
    <property type="match status" value="1"/>
</dbReference>
<dbReference type="PANTHER" id="PTHR10110:SF86">
    <property type="entry name" value="SODIUM_HYDROGEN EXCHANGER 7"/>
    <property type="match status" value="1"/>
</dbReference>
<keyword evidence="3 10" id="KW-1003">Cell membrane</keyword>
<feature type="transmembrane region" description="Helical" evidence="10">
    <location>
        <begin position="212"/>
        <end position="229"/>
    </location>
</feature>
<evidence type="ECO:0000256" key="6">
    <source>
        <dbReference type="ARBA" id="ARBA00023053"/>
    </source>
</evidence>
<organism evidence="12 13">
    <name type="scientific">Emticicia soli</name>
    <dbReference type="NCBI Taxonomy" id="2027878"/>
    <lineage>
        <taxon>Bacteria</taxon>
        <taxon>Pseudomonadati</taxon>
        <taxon>Bacteroidota</taxon>
        <taxon>Cytophagia</taxon>
        <taxon>Cytophagales</taxon>
        <taxon>Leadbetterellaceae</taxon>
        <taxon>Emticicia</taxon>
    </lineage>
</organism>
<keyword evidence="8 10" id="KW-0472">Membrane</keyword>